<reference evidence="1" key="1">
    <citation type="submission" date="2023-04" db="EMBL/GenBank/DDBJ databases">
        <authorList>
            <person name="Vijverberg K."/>
            <person name="Xiong W."/>
            <person name="Schranz E."/>
        </authorList>
    </citation>
    <scope>NUCLEOTIDE SEQUENCE</scope>
</reference>
<evidence type="ECO:0000313" key="2">
    <source>
        <dbReference type="Proteomes" id="UP001177003"/>
    </source>
</evidence>
<organism evidence="1 2">
    <name type="scientific">Lactuca saligna</name>
    <name type="common">Willowleaf lettuce</name>
    <dbReference type="NCBI Taxonomy" id="75948"/>
    <lineage>
        <taxon>Eukaryota</taxon>
        <taxon>Viridiplantae</taxon>
        <taxon>Streptophyta</taxon>
        <taxon>Embryophyta</taxon>
        <taxon>Tracheophyta</taxon>
        <taxon>Spermatophyta</taxon>
        <taxon>Magnoliopsida</taxon>
        <taxon>eudicotyledons</taxon>
        <taxon>Gunneridae</taxon>
        <taxon>Pentapetalae</taxon>
        <taxon>asterids</taxon>
        <taxon>campanulids</taxon>
        <taxon>Asterales</taxon>
        <taxon>Asteraceae</taxon>
        <taxon>Cichorioideae</taxon>
        <taxon>Cichorieae</taxon>
        <taxon>Lactucinae</taxon>
        <taxon>Lactuca</taxon>
    </lineage>
</organism>
<proteinExistence type="predicted"/>
<evidence type="ECO:0000313" key="1">
    <source>
        <dbReference type="EMBL" id="CAI9293557.1"/>
    </source>
</evidence>
<sequence length="226" mass="25584">MLCLLETYNLHCIVDLTTTRSRALSPEMEKQYNSLVKGWIFASISEELLGTVVNLDSAKAVWDKLKSFYDPVLISSQQAQTNKEAETDTETETRGLDKGEIPLDRAYEYLLKVDKGARIPKRRILIHAILIPPRNPALITTQLAITSIQFFLTPFLLATARLLYKHLPLVCRLRCIKKFPRTKYCSTFEGQRRPGSAHLFGRHFGFLVTTRIIGISGDAFSGDSHL</sequence>
<gene>
    <name evidence="1" type="ORF">LSALG_LOCUS32578</name>
</gene>
<name>A0AA35ZKY4_LACSI</name>
<accession>A0AA35ZKY4</accession>
<dbReference type="EMBL" id="OX465083">
    <property type="protein sequence ID" value="CAI9293557.1"/>
    <property type="molecule type" value="Genomic_DNA"/>
</dbReference>
<keyword evidence="2" id="KW-1185">Reference proteome</keyword>
<dbReference type="Proteomes" id="UP001177003">
    <property type="component" value="Chromosome 7"/>
</dbReference>
<protein>
    <submittedName>
        <fullName evidence="1">Uncharacterized protein</fullName>
    </submittedName>
</protein>
<dbReference type="AlphaFoldDB" id="A0AA35ZKY4"/>